<dbReference type="GeneID" id="57608261"/>
<accession>A0ABN4IZ10</accession>
<proteinExistence type="predicted"/>
<dbReference type="RefSeq" id="WP_051922992.1">
    <property type="nucleotide sequence ID" value="NZ_CP013124.1"/>
</dbReference>
<dbReference type="SUPFAM" id="SSF53756">
    <property type="entry name" value="UDP-Glycosyltransferase/glycogen phosphorylase"/>
    <property type="match status" value="1"/>
</dbReference>
<protein>
    <submittedName>
        <fullName evidence="1">Uncharacterized protein</fullName>
    </submittedName>
</protein>
<name>A0ABN4IZ10_ECTME</name>
<dbReference type="Proteomes" id="UP000028530">
    <property type="component" value="Chromosome"/>
</dbReference>
<evidence type="ECO:0000313" key="2">
    <source>
        <dbReference type="Proteomes" id="UP000028530"/>
    </source>
</evidence>
<dbReference type="InterPro" id="IPR043148">
    <property type="entry name" value="TagF_C"/>
</dbReference>
<organism evidence="1 2">
    <name type="scientific">Ectopseudomonas mendocina S5.2</name>
    <dbReference type="NCBI Taxonomy" id="1225174"/>
    <lineage>
        <taxon>Bacteria</taxon>
        <taxon>Pseudomonadati</taxon>
        <taxon>Pseudomonadota</taxon>
        <taxon>Gammaproteobacteria</taxon>
        <taxon>Pseudomonadales</taxon>
        <taxon>Pseudomonadaceae</taxon>
        <taxon>Ectopseudomonas</taxon>
    </lineage>
</organism>
<dbReference type="Gene3D" id="3.40.50.12580">
    <property type="match status" value="1"/>
</dbReference>
<gene>
    <name evidence="1" type="ORF">DW68_020425</name>
</gene>
<dbReference type="EMBL" id="CP013124">
    <property type="protein sequence ID" value="ALN20907.1"/>
    <property type="molecule type" value="Genomic_DNA"/>
</dbReference>
<sequence>MSRTERAPSVRSAEQAAARRVAYFSKMFQAVPHLAQVAAQLPGVFVSNRSTTLKAADSLYPDLDVARYSRMLGRLFRGNRILDQAEVIVTGSPYRSFLAPYTAKKCTVFHGTYMMLSKSALLSNAHFDLLCVIGPRMRQMIERFAPDLSVNAISTGFLPFCEFPEQSAQQRYDGLRLLGLNPEQKTVVYTPSRRGIGSWDLLAEQLVRTASTNLNLVLRPHPSQALTSRARDRASFRRVQALAAQRPNTLLDLTSQPLSLLQSVADLLVSDANSPSEESLFYDVPQLFIETPQFSQDVLRTMADQEGMHPDDSARLLTLYDCGRRIHTDSTLDFSDLLEQTMDDSGRYRRQRQDYFSWVFGARDRMAGLRVAQAIRTHLLK</sequence>
<reference evidence="1 2" key="1">
    <citation type="submission" date="2015-11" db="EMBL/GenBank/DDBJ databases">
        <authorList>
            <person name="Chong T.M."/>
            <person name="Chan K.G."/>
            <person name="Dessaux Y."/>
        </authorList>
    </citation>
    <scope>NUCLEOTIDE SEQUENCE [LARGE SCALE GENOMIC DNA]</scope>
    <source>
        <strain evidence="1 2">S5.2</strain>
    </source>
</reference>
<keyword evidence="2" id="KW-1185">Reference proteome</keyword>
<evidence type="ECO:0000313" key="1">
    <source>
        <dbReference type="EMBL" id="ALN20907.1"/>
    </source>
</evidence>